<reference evidence="3" key="2">
    <citation type="submission" date="2014-07" db="EMBL/GenBank/DDBJ databases">
        <authorList>
            <person name="Hull J."/>
        </authorList>
    </citation>
    <scope>NUCLEOTIDE SEQUENCE</scope>
</reference>
<organism evidence="3">
    <name type="scientific">Lygus hesperus</name>
    <name type="common">Western plant bug</name>
    <dbReference type="NCBI Taxonomy" id="30085"/>
    <lineage>
        <taxon>Eukaryota</taxon>
        <taxon>Metazoa</taxon>
        <taxon>Ecdysozoa</taxon>
        <taxon>Arthropoda</taxon>
        <taxon>Hexapoda</taxon>
        <taxon>Insecta</taxon>
        <taxon>Pterygota</taxon>
        <taxon>Neoptera</taxon>
        <taxon>Paraneoptera</taxon>
        <taxon>Hemiptera</taxon>
        <taxon>Heteroptera</taxon>
        <taxon>Panheteroptera</taxon>
        <taxon>Cimicomorpha</taxon>
        <taxon>Miridae</taxon>
        <taxon>Mirini</taxon>
        <taxon>Lygus</taxon>
    </lineage>
</organism>
<dbReference type="EMBL" id="GBHO01022448">
    <property type="protein sequence ID" value="JAG21156.1"/>
    <property type="molecule type" value="Transcribed_RNA"/>
</dbReference>
<dbReference type="EMBL" id="GBHO01022451">
    <property type="protein sequence ID" value="JAG21153.1"/>
    <property type="molecule type" value="Transcribed_RNA"/>
</dbReference>
<protein>
    <submittedName>
        <fullName evidence="3">Uncharacterized protein</fullName>
    </submittedName>
</protein>
<evidence type="ECO:0000313" key="3">
    <source>
        <dbReference type="EMBL" id="JAG21153.1"/>
    </source>
</evidence>
<dbReference type="EMBL" id="GBHO01022452">
    <property type="protein sequence ID" value="JAG21152.1"/>
    <property type="molecule type" value="Transcribed_RNA"/>
</dbReference>
<evidence type="ECO:0000313" key="2">
    <source>
        <dbReference type="EMBL" id="JAG21152.1"/>
    </source>
</evidence>
<dbReference type="AlphaFoldDB" id="A0A0A9XQR0"/>
<dbReference type="EMBL" id="GBHO01022453">
    <property type="protein sequence ID" value="JAG21151.1"/>
    <property type="molecule type" value="Transcribed_RNA"/>
</dbReference>
<reference evidence="3" key="1">
    <citation type="journal article" date="2014" name="PLoS ONE">
        <title>Transcriptome-Based Identification of ABC Transporters in the Western Tarnished Plant Bug Lygus hesperus.</title>
        <authorList>
            <person name="Hull J.J."/>
            <person name="Chaney K."/>
            <person name="Geib S.M."/>
            <person name="Fabrick J.A."/>
            <person name="Brent C.S."/>
            <person name="Walsh D."/>
            <person name="Lavine L.C."/>
        </authorList>
    </citation>
    <scope>NUCLEOTIDE SEQUENCE</scope>
</reference>
<evidence type="ECO:0000313" key="1">
    <source>
        <dbReference type="EMBL" id="JAG21151.1"/>
    </source>
</evidence>
<proteinExistence type="predicted"/>
<name>A0A0A9XQR0_LYGHE</name>
<evidence type="ECO:0000313" key="4">
    <source>
        <dbReference type="EMBL" id="JAG21156.1"/>
    </source>
</evidence>
<sequence length="272" mass="30815">MPSIQKSETYYEGQTHIPYTILQNATYNDYQQVSRLHDHNTFYIPYNSNYTAQMQQQPYLYNPNTCSTNLESYTSSLANTRIQEYMVDSKRTTPLHDDVDTGEHQQRSEGCFNPQVYDKEITDADTVSNTMNTNTHNKYVSRTTDTAVAEGLTQKMLERPVQPDRFVNEKIIINTKDIQLTNMRTEISTTTVPEMVGNDTLGKSDMSANHNNTLLTNTIVGSNACSTVNLPAVPTSPDIQSEMVDMLQDSFHLLPPSYTALYDPTKSEGQHQ</sequence>
<gene>
    <name evidence="4" type="ORF">CM83_14119</name>
    <name evidence="1" type="ORF">CM83_14125</name>
    <name evidence="2" type="ORF">CM83_14131</name>
    <name evidence="3" type="ORF">CM83_14135</name>
</gene>
<accession>A0A0A9XQR0</accession>